<dbReference type="PANTHER" id="PTHR48075">
    <property type="entry name" value="3-HYDROXYACYL-COA DEHYDROGENASE FAMILY PROTEIN"/>
    <property type="match status" value="1"/>
</dbReference>
<feature type="domain" description="3-hydroxyacyl-CoA dehydrogenase NAD binding" evidence="4">
    <location>
        <begin position="8"/>
        <end position="183"/>
    </location>
</feature>
<dbReference type="InterPro" id="IPR022694">
    <property type="entry name" value="3-OHacyl-CoA_DH"/>
</dbReference>
<dbReference type="Gene3D" id="3.40.50.720">
    <property type="entry name" value="NAD(P)-binding Rossmann-like Domain"/>
    <property type="match status" value="1"/>
</dbReference>
<dbReference type="InterPro" id="IPR036291">
    <property type="entry name" value="NAD(P)-bd_dom_sf"/>
</dbReference>
<dbReference type="InterPro" id="IPR013328">
    <property type="entry name" value="6PGD_dom2"/>
</dbReference>
<dbReference type="RefSeq" id="WP_211874656.1">
    <property type="nucleotide sequence ID" value="NZ_JAAEDH010000013.1"/>
</dbReference>
<dbReference type="GO" id="GO:0070403">
    <property type="term" value="F:NAD+ binding"/>
    <property type="evidence" value="ECO:0007669"/>
    <property type="project" value="InterPro"/>
</dbReference>
<feature type="domain" description="3-hydroxyacyl-CoA dehydrogenase C-terminal" evidence="3">
    <location>
        <begin position="186"/>
        <end position="248"/>
    </location>
</feature>
<dbReference type="PANTHER" id="PTHR48075:SF5">
    <property type="entry name" value="3-HYDROXYBUTYRYL-COA DEHYDROGENASE"/>
    <property type="match status" value="1"/>
</dbReference>
<proteinExistence type="predicted"/>
<dbReference type="GO" id="GO:0016616">
    <property type="term" value="F:oxidoreductase activity, acting on the CH-OH group of donors, NAD or NADP as acceptor"/>
    <property type="evidence" value="ECO:0007669"/>
    <property type="project" value="InterPro"/>
</dbReference>
<protein>
    <submittedName>
        <fullName evidence="5">3-hydroxyacyl-CoA dehydrogenase</fullName>
    </submittedName>
</protein>
<organism evidence="5 6">
    <name type="scientific">Plastoroseomonas arctica</name>
    <dbReference type="NCBI Taxonomy" id="1509237"/>
    <lineage>
        <taxon>Bacteria</taxon>
        <taxon>Pseudomonadati</taxon>
        <taxon>Pseudomonadota</taxon>
        <taxon>Alphaproteobacteria</taxon>
        <taxon>Acetobacterales</taxon>
        <taxon>Acetobacteraceae</taxon>
        <taxon>Plastoroseomonas</taxon>
    </lineage>
</organism>
<feature type="site" description="Important for catalytic activity" evidence="2">
    <location>
        <position position="139"/>
    </location>
</feature>
<dbReference type="Proteomes" id="UP001196068">
    <property type="component" value="Unassembled WGS sequence"/>
</dbReference>
<sequence length="296" mass="30822">MRAEIKRVAVIGAGTIGASWTAWFLSRGLTVVASDPSPEAPALIRRMVENAWPGLAQLGAVPDADPANWTFEPDPVRAVQGADFVQESAPERLMVKQPLLAAIDAVLPADVVIASSTSGLMASQLSASCAHPERVVIGHPFNPPHLIPLVEVVGGAKASAEAVAAAMAFYRTIGKHPIALAKEVPGHLANRLQAALWREAVHLVAEGVATVADVDAAISEGPGLRWALMGPHLTFHLAGGEGGMQHFLDHLLPAMRGWWADLGRPDVDAALGAALVAGVAEEAAGRDVRALAAARD</sequence>
<reference evidence="5" key="1">
    <citation type="submission" date="2020-01" db="EMBL/GenBank/DDBJ databases">
        <authorList>
            <person name="Rat A."/>
        </authorList>
    </citation>
    <scope>NUCLEOTIDE SEQUENCE</scope>
    <source>
        <strain evidence="5">LMG 28251</strain>
    </source>
</reference>
<feature type="non-terminal residue" evidence="5">
    <location>
        <position position="296"/>
    </location>
</feature>
<keyword evidence="6" id="KW-1185">Reference proteome</keyword>
<keyword evidence="1" id="KW-0560">Oxidoreductase</keyword>
<dbReference type="SUPFAM" id="SSF51735">
    <property type="entry name" value="NAD(P)-binding Rossmann-fold domains"/>
    <property type="match status" value="1"/>
</dbReference>
<dbReference type="GO" id="GO:0006631">
    <property type="term" value="P:fatty acid metabolic process"/>
    <property type="evidence" value="ECO:0007669"/>
    <property type="project" value="InterPro"/>
</dbReference>
<dbReference type="PIRSF" id="PIRSF000105">
    <property type="entry name" value="HCDH"/>
    <property type="match status" value="1"/>
</dbReference>
<evidence type="ECO:0000256" key="2">
    <source>
        <dbReference type="PIRSR" id="PIRSR000105-1"/>
    </source>
</evidence>
<dbReference type="SUPFAM" id="SSF48179">
    <property type="entry name" value="6-phosphogluconate dehydrogenase C-terminal domain-like"/>
    <property type="match status" value="1"/>
</dbReference>
<name>A0AAF1K3Z5_9PROT</name>
<dbReference type="InterPro" id="IPR008927">
    <property type="entry name" value="6-PGluconate_DH-like_C_sf"/>
</dbReference>
<comment type="caution">
    <text evidence="5">The sequence shown here is derived from an EMBL/GenBank/DDBJ whole genome shotgun (WGS) entry which is preliminary data.</text>
</comment>
<dbReference type="Pfam" id="PF02737">
    <property type="entry name" value="3HCDH_N"/>
    <property type="match status" value="1"/>
</dbReference>
<reference evidence="5" key="2">
    <citation type="journal article" date="2021" name="Syst. Appl. Microbiol.">
        <title>Roseomonas hellenica sp. nov., isolated from roots of wild-growing Alkanna tinctoria.</title>
        <authorList>
            <person name="Rat A."/>
            <person name="Naranjo H.D."/>
            <person name="Lebbe L."/>
            <person name="Cnockaert M."/>
            <person name="Krigas N."/>
            <person name="Grigoriadou K."/>
            <person name="Maloupa E."/>
            <person name="Willems A."/>
        </authorList>
    </citation>
    <scope>NUCLEOTIDE SEQUENCE</scope>
    <source>
        <strain evidence="5">LMG 28251</strain>
    </source>
</reference>
<dbReference type="EMBL" id="JAAEDH010000013">
    <property type="protein sequence ID" value="MBR0655809.1"/>
    <property type="molecule type" value="Genomic_DNA"/>
</dbReference>
<evidence type="ECO:0000313" key="5">
    <source>
        <dbReference type="EMBL" id="MBR0655809.1"/>
    </source>
</evidence>
<dbReference type="InterPro" id="IPR006108">
    <property type="entry name" value="3HC_DH_C"/>
</dbReference>
<accession>A0AAF1K3Z5</accession>
<evidence type="ECO:0000259" key="4">
    <source>
        <dbReference type="Pfam" id="PF02737"/>
    </source>
</evidence>
<dbReference type="AlphaFoldDB" id="A0AAF1K3Z5"/>
<evidence type="ECO:0000313" key="6">
    <source>
        <dbReference type="Proteomes" id="UP001196068"/>
    </source>
</evidence>
<evidence type="ECO:0000256" key="1">
    <source>
        <dbReference type="ARBA" id="ARBA00023002"/>
    </source>
</evidence>
<evidence type="ECO:0000259" key="3">
    <source>
        <dbReference type="Pfam" id="PF00725"/>
    </source>
</evidence>
<dbReference type="InterPro" id="IPR006176">
    <property type="entry name" value="3-OHacyl-CoA_DH_NAD-bd"/>
</dbReference>
<gene>
    <name evidence="5" type="ORF">GXW79_12065</name>
</gene>
<dbReference type="Pfam" id="PF00725">
    <property type="entry name" value="3HCDH"/>
    <property type="match status" value="1"/>
</dbReference>
<dbReference type="Gene3D" id="1.10.1040.10">
    <property type="entry name" value="N-(1-d-carboxylethyl)-l-norvaline Dehydrogenase, domain 2"/>
    <property type="match status" value="1"/>
</dbReference>